<proteinExistence type="predicted"/>
<organism evidence="1 2">
    <name type="scientific">Hyalomma asiaticum</name>
    <name type="common">Tick</name>
    <dbReference type="NCBI Taxonomy" id="266040"/>
    <lineage>
        <taxon>Eukaryota</taxon>
        <taxon>Metazoa</taxon>
        <taxon>Ecdysozoa</taxon>
        <taxon>Arthropoda</taxon>
        <taxon>Chelicerata</taxon>
        <taxon>Arachnida</taxon>
        <taxon>Acari</taxon>
        <taxon>Parasitiformes</taxon>
        <taxon>Ixodida</taxon>
        <taxon>Ixodoidea</taxon>
        <taxon>Ixodidae</taxon>
        <taxon>Hyalomminae</taxon>
        <taxon>Hyalomma</taxon>
    </lineage>
</organism>
<evidence type="ECO:0000313" key="1">
    <source>
        <dbReference type="EMBL" id="KAH6929868.1"/>
    </source>
</evidence>
<reference evidence="1" key="1">
    <citation type="submission" date="2020-05" db="EMBL/GenBank/DDBJ databases">
        <title>Large-scale comparative analyses of tick genomes elucidate their genetic diversity and vector capacities.</title>
        <authorList>
            <person name="Jia N."/>
            <person name="Wang J."/>
            <person name="Shi W."/>
            <person name="Du L."/>
            <person name="Sun Y."/>
            <person name="Zhan W."/>
            <person name="Jiang J."/>
            <person name="Wang Q."/>
            <person name="Zhang B."/>
            <person name="Ji P."/>
            <person name="Sakyi L.B."/>
            <person name="Cui X."/>
            <person name="Yuan T."/>
            <person name="Jiang B."/>
            <person name="Yang W."/>
            <person name="Lam T.T.-Y."/>
            <person name="Chang Q."/>
            <person name="Ding S."/>
            <person name="Wang X."/>
            <person name="Zhu J."/>
            <person name="Ruan X."/>
            <person name="Zhao L."/>
            <person name="Wei J."/>
            <person name="Que T."/>
            <person name="Du C."/>
            <person name="Cheng J."/>
            <person name="Dai P."/>
            <person name="Han X."/>
            <person name="Huang E."/>
            <person name="Gao Y."/>
            <person name="Liu J."/>
            <person name="Shao H."/>
            <person name="Ye R."/>
            <person name="Li L."/>
            <person name="Wei W."/>
            <person name="Wang X."/>
            <person name="Wang C."/>
            <person name="Yang T."/>
            <person name="Huo Q."/>
            <person name="Li W."/>
            <person name="Guo W."/>
            <person name="Chen H."/>
            <person name="Zhou L."/>
            <person name="Ni X."/>
            <person name="Tian J."/>
            <person name="Zhou Y."/>
            <person name="Sheng Y."/>
            <person name="Liu T."/>
            <person name="Pan Y."/>
            <person name="Xia L."/>
            <person name="Li J."/>
            <person name="Zhao F."/>
            <person name="Cao W."/>
        </authorList>
    </citation>
    <scope>NUCLEOTIDE SEQUENCE</scope>
    <source>
        <strain evidence="1">Hyas-2018</strain>
    </source>
</reference>
<comment type="caution">
    <text evidence="1">The sequence shown here is derived from an EMBL/GenBank/DDBJ whole genome shotgun (WGS) entry which is preliminary data.</text>
</comment>
<dbReference type="EMBL" id="CM023485">
    <property type="protein sequence ID" value="KAH6929868.1"/>
    <property type="molecule type" value="Genomic_DNA"/>
</dbReference>
<keyword evidence="2" id="KW-1185">Reference proteome</keyword>
<sequence>MHVRLAISEEERSCWPAAAPYSMQSSPPRPSMHSSPPQEANAVDSDHTVAVVSSSGLGAAAAPSATTVAGGKRSRSSKRTRAKKRAKKRDSKTAASKARLHSRTRRLASLDAVTAEDEACASPHEMTAAQRGK</sequence>
<protein>
    <submittedName>
        <fullName evidence="1">Uncharacterized protein</fullName>
    </submittedName>
</protein>
<evidence type="ECO:0000313" key="2">
    <source>
        <dbReference type="Proteomes" id="UP000821845"/>
    </source>
</evidence>
<accession>A0ACB7S872</accession>
<name>A0ACB7S872_HYAAI</name>
<gene>
    <name evidence="1" type="ORF">HPB50_006431</name>
</gene>
<dbReference type="Proteomes" id="UP000821845">
    <property type="component" value="Chromosome 5"/>
</dbReference>